<feature type="transmembrane region" description="Helical" evidence="9">
    <location>
        <begin position="298"/>
        <end position="325"/>
    </location>
</feature>
<dbReference type="PATRIC" id="fig|572479.3.peg.462"/>
<dbReference type="PANTHER" id="PTHR30330">
    <property type="entry name" value="AGSS FAMILY TRANSPORTER, SODIUM-ALANINE"/>
    <property type="match status" value="1"/>
</dbReference>
<dbReference type="GO" id="GO:0005283">
    <property type="term" value="F:amino acid:sodium symporter activity"/>
    <property type="evidence" value="ECO:0007669"/>
    <property type="project" value="InterPro"/>
</dbReference>
<dbReference type="PANTHER" id="PTHR30330:SF14">
    <property type="entry name" value="SODIUM_AMINO ACID (ALANINE) SYMPORTER"/>
    <property type="match status" value="1"/>
</dbReference>
<feature type="transmembrane region" description="Helical" evidence="9">
    <location>
        <begin position="351"/>
        <end position="370"/>
    </location>
</feature>
<evidence type="ECO:0000256" key="2">
    <source>
        <dbReference type="ARBA" id="ARBA00009261"/>
    </source>
</evidence>
<accession>E3DNY8</accession>
<feature type="transmembrane region" description="Helical" evidence="9">
    <location>
        <begin position="6"/>
        <end position="29"/>
    </location>
</feature>
<keyword evidence="8 9" id="KW-0472">Membrane</keyword>
<feature type="transmembrane region" description="Helical" evidence="9">
    <location>
        <begin position="209"/>
        <end position="228"/>
    </location>
</feature>
<name>E3DNY8_HALPG</name>
<keyword evidence="5 9" id="KW-0812">Transmembrane</keyword>
<proteinExistence type="inferred from homology"/>
<evidence type="ECO:0000313" key="11">
    <source>
        <dbReference type="Proteomes" id="UP000006866"/>
    </source>
</evidence>
<dbReference type="InterPro" id="IPR001463">
    <property type="entry name" value="Na/Ala_symport"/>
</dbReference>
<dbReference type="HOGENOM" id="CLU_024867_0_1_9"/>
<keyword evidence="3 9" id="KW-0813">Transport</keyword>
<feature type="transmembrane region" description="Helical" evidence="9">
    <location>
        <begin position="145"/>
        <end position="164"/>
    </location>
</feature>
<dbReference type="eggNOG" id="COG1115">
    <property type="taxonomic scope" value="Bacteria"/>
</dbReference>
<dbReference type="STRING" id="572479.Hprae_0458"/>
<keyword evidence="4 9" id="KW-1003">Cell membrane</keyword>
<evidence type="ECO:0000256" key="6">
    <source>
        <dbReference type="ARBA" id="ARBA00022847"/>
    </source>
</evidence>
<evidence type="ECO:0000256" key="7">
    <source>
        <dbReference type="ARBA" id="ARBA00022989"/>
    </source>
</evidence>
<dbReference type="AlphaFoldDB" id="E3DNY8"/>
<keyword evidence="11" id="KW-1185">Reference proteome</keyword>
<evidence type="ECO:0000313" key="10">
    <source>
        <dbReference type="EMBL" id="ADO76612.1"/>
    </source>
</evidence>
<evidence type="ECO:0000256" key="4">
    <source>
        <dbReference type="ARBA" id="ARBA00022475"/>
    </source>
</evidence>
<comment type="subcellular location">
    <subcellularLocation>
        <location evidence="1 9">Cell membrane</location>
        <topology evidence="1 9">Multi-pass membrane protein</topology>
    </subcellularLocation>
</comment>
<evidence type="ECO:0000256" key="1">
    <source>
        <dbReference type="ARBA" id="ARBA00004651"/>
    </source>
</evidence>
<evidence type="ECO:0000256" key="3">
    <source>
        <dbReference type="ARBA" id="ARBA00022448"/>
    </source>
</evidence>
<protein>
    <submittedName>
        <fullName evidence="10">Amino acid carrier protein</fullName>
    </submittedName>
</protein>
<dbReference type="EMBL" id="CP002175">
    <property type="protein sequence ID" value="ADO76612.1"/>
    <property type="molecule type" value="Genomic_DNA"/>
</dbReference>
<keyword evidence="6 9" id="KW-0769">Symport</keyword>
<reference evidence="10 11" key="2">
    <citation type="journal article" date="2011" name="Stand. Genomic Sci.">
        <title>Complete genome sequence of the extremely halophilic Halanaerobium praevalens type strain (GSL).</title>
        <authorList>
            <person name="Ivanova N."/>
            <person name="Sikorski J."/>
            <person name="Chertkov O."/>
            <person name="Nolan M."/>
            <person name="Lucas S."/>
            <person name="Hammon N."/>
            <person name="Deshpande S."/>
            <person name="Cheng J.F."/>
            <person name="Tapia R."/>
            <person name="Han C."/>
            <person name="Goodwin L."/>
            <person name="Pitluck S."/>
            <person name="Huntemann M."/>
            <person name="Liolios K."/>
            <person name="Pagani I."/>
            <person name="Mavromatis K."/>
            <person name="Ovchinikova G."/>
            <person name="Pati A."/>
            <person name="Chen A."/>
            <person name="Palaniappan K."/>
            <person name="Land M."/>
            <person name="Hauser L."/>
            <person name="Brambilla E.M."/>
            <person name="Kannan K.P."/>
            <person name="Rohde M."/>
            <person name="Tindall B.J."/>
            <person name="Goker M."/>
            <person name="Detter J.C."/>
            <person name="Woyke T."/>
            <person name="Bristow J."/>
            <person name="Eisen J.A."/>
            <person name="Markowitz V."/>
            <person name="Hugenholtz P."/>
            <person name="Kyrpides N.C."/>
            <person name="Klenk H.P."/>
            <person name="Lapidus A."/>
        </authorList>
    </citation>
    <scope>NUCLEOTIDE SEQUENCE [LARGE SCALE GENOMIC DNA]</scope>
    <source>
        <strain evidence="11">ATCC 33744 / DSM 2228 / GSL</strain>
    </source>
</reference>
<evidence type="ECO:0000256" key="9">
    <source>
        <dbReference type="RuleBase" id="RU363064"/>
    </source>
</evidence>
<feature type="transmembrane region" description="Helical" evidence="9">
    <location>
        <begin position="386"/>
        <end position="407"/>
    </location>
</feature>
<dbReference type="OrthoDB" id="9804874at2"/>
<feature type="transmembrane region" description="Helical" evidence="9">
    <location>
        <begin position="176"/>
        <end position="197"/>
    </location>
</feature>
<reference evidence="11" key="1">
    <citation type="submission" date="2010-10" db="EMBL/GenBank/DDBJ databases">
        <title>The complete genome of Halanaerobium praevalens DSM 2228.</title>
        <authorList>
            <consortium name="US DOE Joint Genome Institute (JGI-PGF)"/>
            <person name="Lucas S."/>
            <person name="Copeland A."/>
            <person name="Lapidus A."/>
            <person name="Glavina del Rio T."/>
            <person name="Dalin E."/>
            <person name="Tice H."/>
            <person name="Bruce D."/>
            <person name="Goodwin L."/>
            <person name="Pitluck S."/>
            <person name="Kyrpides N."/>
            <person name="Mavromatis K."/>
            <person name="Ivanova N."/>
            <person name="Ovchinnikova G."/>
            <person name="Chertkov O."/>
            <person name="Detter J.C."/>
            <person name="Han C."/>
            <person name="Larimer F."/>
            <person name="Land M."/>
            <person name="Hauser L."/>
            <person name="Markowitz V."/>
            <person name="Cheng J.-F."/>
            <person name="Hugenholtz P."/>
            <person name="Woyke T."/>
            <person name="Wu D."/>
            <person name="Tindall B."/>
            <person name="Pomrenke H.G."/>
            <person name="Brambilla E."/>
            <person name="Klenk H.-P."/>
            <person name="Eisen J.A."/>
        </authorList>
    </citation>
    <scope>NUCLEOTIDE SEQUENCE [LARGE SCALE GENOMIC DNA]</scope>
    <source>
        <strain evidence="11">ATCC 33744 / DSM 2228 / GSL</strain>
    </source>
</reference>
<evidence type="ECO:0000256" key="5">
    <source>
        <dbReference type="ARBA" id="ARBA00022692"/>
    </source>
</evidence>
<dbReference type="Gene3D" id="1.20.1740.10">
    <property type="entry name" value="Amino acid/polyamine transporter I"/>
    <property type="match status" value="1"/>
</dbReference>
<dbReference type="PRINTS" id="PR00175">
    <property type="entry name" value="NAALASMPORT"/>
</dbReference>
<keyword evidence="7 9" id="KW-1133">Transmembrane helix</keyword>
<dbReference type="RefSeq" id="WP_014552645.1">
    <property type="nucleotide sequence ID" value="NC_017455.1"/>
</dbReference>
<dbReference type="GO" id="GO:0005886">
    <property type="term" value="C:plasma membrane"/>
    <property type="evidence" value="ECO:0007669"/>
    <property type="project" value="UniProtKB-SubCell"/>
</dbReference>
<gene>
    <name evidence="10" type="ordered locus">Hprae_0458</name>
</gene>
<dbReference type="Pfam" id="PF01235">
    <property type="entry name" value="Na_Ala_symp"/>
    <property type="match status" value="1"/>
</dbReference>
<dbReference type="Proteomes" id="UP000006866">
    <property type="component" value="Chromosome"/>
</dbReference>
<dbReference type="NCBIfam" id="TIGR00835">
    <property type="entry name" value="agcS"/>
    <property type="match status" value="1"/>
</dbReference>
<evidence type="ECO:0000256" key="8">
    <source>
        <dbReference type="ARBA" id="ARBA00023136"/>
    </source>
</evidence>
<dbReference type="KEGG" id="hpk:Hprae_0458"/>
<comment type="similarity">
    <text evidence="2 9">Belongs to the alanine or glycine:cation symporter (AGCS) (TC 2.A.25) family.</text>
</comment>
<sequence>MAFFQYVNGILWGPVMLVLLLGTGVLFTWKLRFIQIRRLKSAFKETFAKMFDKSIGADAAGISSFQALATAVAAQVGTGNLVGVSTAIAAGGPGAVFWMWISGVFGMGTVFAEAVLGQEFKESVDGEMTGGPAFYIRNGLGSKPLAALFAVSIVVALGIVGNMVQSNSIATAMSEAFGISTLVIGIIISILVGLVIIGGLKRIAHITEMVVPFMAVMYFLASLAVIIINFESIIPSLKMIFYGAFNPTAATGGVIGVSIKQAFRYGVARGLFSNEAGMGSTPHAHAVAKVNHPAQQGLVAIFGVFFDTFVVCTMTALVIITSGVFKSEAMRGAAMTQAGFAQALGGMGEKFVAIGLFFFAFTTIISWYYFGEVNIKYLFGKGKVKIYRWVVVGCVILGAVMKVPVIWEMADMFNGIMVIPNVVALLGMVSLVSKIYDDYEYNFLEGKESEYENKDLK</sequence>
<organism evidence="10 11">
    <name type="scientific">Halanaerobium praevalens (strain ATCC 33744 / DSM 2228 / GSL)</name>
    <dbReference type="NCBI Taxonomy" id="572479"/>
    <lineage>
        <taxon>Bacteria</taxon>
        <taxon>Bacillati</taxon>
        <taxon>Bacillota</taxon>
        <taxon>Clostridia</taxon>
        <taxon>Halanaerobiales</taxon>
        <taxon>Halanaerobiaceae</taxon>
        <taxon>Halanaerobium</taxon>
    </lineage>
</organism>
<feature type="transmembrane region" description="Helical" evidence="9">
    <location>
        <begin position="413"/>
        <end position="432"/>
    </location>
</feature>
<dbReference type="FunFam" id="1.20.1740.10:FF:000004">
    <property type="entry name" value="Sodium:alanine symporter family protein"/>
    <property type="match status" value="1"/>
</dbReference>